<dbReference type="Proteomes" id="UP000029033">
    <property type="component" value="Unassembled WGS sequence"/>
</dbReference>
<dbReference type="EMBL" id="JGZO01000002">
    <property type="protein sequence ID" value="KFI95553.1"/>
    <property type="molecule type" value="Genomic_DNA"/>
</dbReference>
<dbReference type="InterPro" id="IPR020625">
    <property type="entry name" value="Schiff_base-form_aldolases_AS"/>
</dbReference>
<dbReference type="Pfam" id="PF00701">
    <property type="entry name" value="DHDPS"/>
    <property type="match status" value="1"/>
</dbReference>
<evidence type="ECO:0000256" key="6">
    <source>
        <dbReference type="PIRSR" id="PIRSR001365-2"/>
    </source>
</evidence>
<protein>
    <submittedName>
        <fullName evidence="7">Glucose dehydrogenase</fullName>
        <ecNumber evidence="7">4.3.3.7</ecNumber>
    </submittedName>
</protein>
<dbReference type="PANTHER" id="PTHR12128:SF66">
    <property type="entry name" value="4-HYDROXY-2-OXOGLUTARATE ALDOLASE, MITOCHONDRIAL"/>
    <property type="match status" value="1"/>
</dbReference>
<dbReference type="SUPFAM" id="SSF51569">
    <property type="entry name" value="Aldolase"/>
    <property type="match status" value="1"/>
</dbReference>
<sequence length="320" mass="34082">MTTQFRGVIPPVVTPLTASGEVDKASFVRSINRMIDAGVDGLFTLGSSGEVAFSTDARRREIIETVMNAVDGRVPVLVGCIDTETNRVIEHAKAAEELGASAIVATCPFYALGGMEEVERHFRLIHDAVPDLPLFAYDIPVCVHTKLPGDLLVRLGKDGVLAGVKDSSNDDVAFRFLADDNAKAGHPLTLLTGQEVVVDGAYMAGADGSVPGLANVEADGYVRMWNAAETGDWDAVRKEQDRLSALMRIVTVPQDVAGFGAGVGAFKTAMALLGVIDTNQMPDPVLPLKDENVKRIAAVLRECGMELARTPDEVSASTEF</sequence>
<dbReference type="InterPro" id="IPR013785">
    <property type="entry name" value="Aldolase_TIM"/>
</dbReference>
<dbReference type="GO" id="GO:0008840">
    <property type="term" value="F:4-hydroxy-tetrahydrodipicolinate synthase activity"/>
    <property type="evidence" value="ECO:0007669"/>
    <property type="project" value="UniProtKB-EC"/>
</dbReference>
<keyword evidence="2 4" id="KW-0456">Lyase</keyword>
<organism evidence="7 8">
    <name type="scientific">Bifidobacterium scardovii</name>
    <dbReference type="NCBI Taxonomy" id="158787"/>
    <lineage>
        <taxon>Bacteria</taxon>
        <taxon>Bacillati</taxon>
        <taxon>Actinomycetota</taxon>
        <taxon>Actinomycetes</taxon>
        <taxon>Bifidobacteriales</taxon>
        <taxon>Bifidobacteriaceae</taxon>
        <taxon>Bifidobacterium</taxon>
    </lineage>
</organism>
<gene>
    <name evidence="7" type="ORF">BSCA_0585</name>
</gene>
<dbReference type="STRING" id="158787.BSCA_0585"/>
<dbReference type="SMART" id="SM01130">
    <property type="entry name" value="DHDPS"/>
    <property type="match status" value="1"/>
</dbReference>
<keyword evidence="8" id="KW-1185">Reference proteome</keyword>
<evidence type="ECO:0000256" key="1">
    <source>
        <dbReference type="ARBA" id="ARBA00007592"/>
    </source>
</evidence>
<comment type="caution">
    <text evidence="7">The sequence shown here is derived from an EMBL/GenBank/DDBJ whole genome shotgun (WGS) entry which is preliminary data.</text>
</comment>
<dbReference type="eggNOG" id="COG0329">
    <property type="taxonomic scope" value="Bacteria"/>
</dbReference>
<comment type="similarity">
    <text evidence="1 4">Belongs to the DapA family.</text>
</comment>
<evidence type="ECO:0000256" key="5">
    <source>
        <dbReference type="PIRSR" id="PIRSR001365-1"/>
    </source>
</evidence>
<dbReference type="PRINTS" id="PR00146">
    <property type="entry name" value="DHPICSNTHASE"/>
</dbReference>
<dbReference type="CDD" id="cd00408">
    <property type="entry name" value="DHDPS-like"/>
    <property type="match status" value="1"/>
</dbReference>
<keyword evidence="3" id="KW-0704">Schiff base</keyword>
<feature type="binding site" evidence="6">
    <location>
        <position position="210"/>
    </location>
    <ligand>
        <name>pyruvate</name>
        <dbReference type="ChEBI" id="CHEBI:15361"/>
    </ligand>
</feature>
<dbReference type="AlphaFoldDB" id="A0A087DJ53"/>
<feature type="active site" description="Proton donor/acceptor" evidence="5">
    <location>
        <position position="137"/>
    </location>
</feature>
<dbReference type="InterPro" id="IPR002220">
    <property type="entry name" value="DapA-like"/>
</dbReference>
<dbReference type="PROSITE" id="PS00666">
    <property type="entry name" value="DHDPS_2"/>
    <property type="match status" value="1"/>
</dbReference>
<evidence type="ECO:0000313" key="7">
    <source>
        <dbReference type="EMBL" id="KFI95553.1"/>
    </source>
</evidence>
<dbReference type="Gene3D" id="3.20.20.70">
    <property type="entry name" value="Aldolase class I"/>
    <property type="match status" value="1"/>
</dbReference>
<accession>A0A087DJ53</accession>
<dbReference type="RefSeq" id="WP_033517195.1">
    <property type="nucleotide sequence ID" value="NZ_CAUPKV010000002.1"/>
</dbReference>
<reference evidence="7 8" key="1">
    <citation type="submission" date="2014-03" db="EMBL/GenBank/DDBJ databases">
        <title>Genomics of Bifidobacteria.</title>
        <authorList>
            <person name="Ventura M."/>
            <person name="Milani C."/>
            <person name="Lugli G.A."/>
        </authorList>
    </citation>
    <scope>NUCLEOTIDE SEQUENCE [LARGE SCALE GENOMIC DNA]</scope>
    <source>
        <strain evidence="7 8">LMG 21589</strain>
    </source>
</reference>
<dbReference type="OrthoDB" id="3175637at2"/>
<evidence type="ECO:0000313" key="8">
    <source>
        <dbReference type="Proteomes" id="UP000029033"/>
    </source>
</evidence>
<evidence type="ECO:0000256" key="4">
    <source>
        <dbReference type="PIRNR" id="PIRNR001365"/>
    </source>
</evidence>
<dbReference type="PANTHER" id="PTHR12128">
    <property type="entry name" value="DIHYDRODIPICOLINATE SYNTHASE"/>
    <property type="match status" value="1"/>
</dbReference>
<dbReference type="GeneID" id="85166727"/>
<feature type="active site" description="Schiff-base intermediate with substrate" evidence="5">
    <location>
        <position position="165"/>
    </location>
</feature>
<name>A0A087DJ53_9BIFI</name>
<dbReference type="GO" id="GO:0044281">
    <property type="term" value="P:small molecule metabolic process"/>
    <property type="evidence" value="ECO:0007669"/>
    <property type="project" value="UniProtKB-ARBA"/>
</dbReference>
<dbReference type="EC" id="4.3.3.7" evidence="7"/>
<evidence type="ECO:0000256" key="3">
    <source>
        <dbReference type="ARBA" id="ARBA00023270"/>
    </source>
</evidence>
<dbReference type="PIRSF" id="PIRSF001365">
    <property type="entry name" value="DHDPS"/>
    <property type="match status" value="1"/>
</dbReference>
<evidence type="ECO:0000256" key="2">
    <source>
        <dbReference type="ARBA" id="ARBA00023239"/>
    </source>
</evidence>
<proteinExistence type="inferred from homology"/>